<evidence type="ECO:0000313" key="3">
    <source>
        <dbReference type="EMBL" id="RPA85419.1"/>
    </source>
</evidence>
<evidence type="ECO:0000313" key="4">
    <source>
        <dbReference type="Proteomes" id="UP000275078"/>
    </source>
</evidence>
<dbReference type="EMBL" id="ML119654">
    <property type="protein sequence ID" value="RPA85419.1"/>
    <property type="molecule type" value="Genomic_DNA"/>
</dbReference>
<feature type="region of interest" description="Disordered" evidence="1">
    <location>
        <begin position="260"/>
        <end position="346"/>
    </location>
</feature>
<reference evidence="3 4" key="1">
    <citation type="journal article" date="2018" name="Nat. Ecol. Evol.">
        <title>Pezizomycetes genomes reveal the molecular basis of ectomycorrhizal truffle lifestyle.</title>
        <authorList>
            <person name="Murat C."/>
            <person name="Payen T."/>
            <person name="Noel B."/>
            <person name="Kuo A."/>
            <person name="Morin E."/>
            <person name="Chen J."/>
            <person name="Kohler A."/>
            <person name="Krizsan K."/>
            <person name="Balestrini R."/>
            <person name="Da Silva C."/>
            <person name="Montanini B."/>
            <person name="Hainaut M."/>
            <person name="Levati E."/>
            <person name="Barry K.W."/>
            <person name="Belfiori B."/>
            <person name="Cichocki N."/>
            <person name="Clum A."/>
            <person name="Dockter R.B."/>
            <person name="Fauchery L."/>
            <person name="Guy J."/>
            <person name="Iotti M."/>
            <person name="Le Tacon F."/>
            <person name="Lindquist E.A."/>
            <person name="Lipzen A."/>
            <person name="Malagnac F."/>
            <person name="Mello A."/>
            <person name="Molinier V."/>
            <person name="Miyauchi S."/>
            <person name="Poulain J."/>
            <person name="Riccioni C."/>
            <person name="Rubini A."/>
            <person name="Sitrit Y."/>
            <person name="Splivallo R."/>
            <person name="Traeger S."/>
            <person name="Wang M."/>
            <person name="Zifcakova L."/>
            <person name="Wipf D."/>
            <person name="Zambonelli A."/>
            <person name="Paolocci F."/>
            <person name="Nowrousian M."/>
            <person name="Ottonello S."/>
            <person name="Baldrian P."/>
            <person name="Spatafora J.W."/>
            <person name="Henrissat B."/>
            <person name="Nagy L.G."/>
            <person name="Aury J.M."/>
            <person name="Wincker P."/>
            <person name="Grigoriev I.V."/>
            <person name="Bonfante P."/>
            <person name="Martin F.M."/>
        </authorList>
    </citation>
    <scope>NUCLEOTIDE SEQUENCE [LARGE SCALE GENOMIC DNA]</scope>
    <source>
        <strain evidence="3 4">RN42</strain>
    </source>
</reference>
<proteinExistence type="predicted"/>
<gene>
    <name evidence="3" type="ORF">BJ508DRAFT_359140</name>
</gene>
<dbReference type="Gene3D" id="3.30.160.60">
    <property type="entry name" value="Classic Zinc Finger"/>
    <property type="match status" value="2"/>
</dbReference>
<organism evidence="3 4">
    <name type="scientific">Ascobolus immersus RN42</name>
    <dbReference type="NCBI Taxonomy" id="1160509"/>
    <lineage>
        <taxon>Eukaryota</taxon>
        <taxon>Fungi</taxon>
        <taxon>Dikarya</taxon>
        <taxon>Ascomycota</taxon>
        <taxon>Pezizomycotina</taxon>
        <taxon>Pezizomycetes</taxon>
        <taxon>Pezizales</taxon>
        <taxon>Ascobolaceae</taxon>
        <taxon>Ascobolus</taxon>
    </lineage>
</organism>
<sequence>MNLHDPGIRYDSHRSGKDHHPPLNMGHTIRNGKDHDPSNITSSNDLVLMEPILDTSHSRTLFGALSAVNLITSLIMSLTVARTCFLRTLDVVLDSNSLLEAFTSDTFLLEMFMRCFGRQQLITDDQLCRTIWIMRAEMASTIPPSMQSTKIAIGEFSQWPNNPAELHLLSPQEATVFKERKHNFTTESTADNKSSSGWKIENQLKTQTTTSQTKHQQTQTFDWCNSYTLNIDIQSSNNPISSTKKQQSLLPDIDPIPLLTDPPLRKITPTLPTPTPPTPTKNYSHSPKNYTHSPGHQTLPNLPRTTRHCCKTQEYTTEDSTTNHPQKQPTHPKTYPATTSSGALTHPPYIDLSKIDSWDPYTDPLGTTLAPPSYSEPITAPLSTEFDFSYYNMSAQDPTSTGLYDQGQLYDDALSKPYPQDPSSTYYPPVDPQYAYDYSYNSAQMPYTTAESSHCYPIPPTAGPYEGYLVDSESSSTYGLEPSHTPSPSMSYATPTTPVYGHAQALVCPHPGCNRANTPFARQCDLNKHVKTHYKPFECNIPLPSTGVPCAHRSATEKDLRRHQRTAIHGNVASFICPFCRSAKSRPDNLSDHIKRKHPEEYR</sequence>
<dbReference type="Proteomes" id="UP000275078">
    <property type="component" value="Unassembled WGS sequence"/>
</dbReference>
<feature type="compositionally biased region" description="Basic and acidic residues" evidence="1">
    <location>
        <begin position="1"/>
        <end position="21"/>
    </location>
</feature>
<feature type="domain" description="C2H2-type" evidence="2">
    <location>
        <begin position="506"/>
        <end position="533"/>
    </location>
</feature>
<dbReference type="AlphaFoldDB" id="A0A3N4IHV0"/>
<dbReference type="OrthoDB" id="8922241at2759"/>
<feature type="region of interest" description="Disordered" evidence="1">
    <location>
        <begin position="1"/>
        <end position="40"/>
    </location>
</feature>
<accession>A0A3N4IHV0</accession>
<dbReference type="STRING" id="1160509.A0A3N4IHV0"/>
<evidence type="ECO:0000256" key="1">
    <source>
        <dbReference type="SAM" id="MobiDB-lite"/>
    </source>
</evidence>
<evidence type="ECO:0000259" key="2">
    <source>
        <dbReference type="SMART" id="SM00355"/>
    </source>
</evidence>
<keyword evidence="4" id="KW-1185">Reference proteome</keyword>
<protein>
    <recommendedName>
        <fullName evidence="2">C2H2-type domain-containing protein</fullName>
    </recommendedName>
</protein>
<name>A0A3N4IHV0_ASCIM</name>
<dbReference type="InterPro" id="IPR013087">
    <property type="entry name" value="Znf_C2H2_type"/>
</dbReference>
<feature type="compositionally biased region" description="Polar residues" evidence="1">
    <location>
        <begin position="313"/>
        <end position="343"/>
    </location>
</feature>
<feature type="compositionally biased region" description="Polar residues" evidence="1">
    <location>
        <begin position="281"/>
        <end position="304"/>
    </location>
</feature>
<feature type="domain" description="C2H2-type" evidence="2">
    <location>
        <begin position="575"/>
        <end position="598"/>
    </location>
</feature>
<dbReference type="SMART" id="SM00355">
    <property type="entry name" value="ZnF_C2H2"/>
    <property type="match status" value="2"/>
</dbReference>